<dbReference type="EMBL" id="CP136921">
    <property type="protein sequence ID" value="WOO34001.1"/>
    <property type="molecule type" value="Genomic_DNA"/>
</dbReference>
<sequence>MRSPISIGEVANRSNFQGGIFSDGVDRLGGQAQTILVTHLQQSGRWPSPATTCCRWP</sequence>
<gene>
    <name evidence="1" type="ORF">P4826_08055</name>
</gene>
<evidence type="ECO:0000313" key="2">
    <source>
        <dbReference type="Proteomes" id="UP001303211"/>
    </source>
</evidence>
<organism evidence="1 2">
    <name type="scientific">Diaphorobacter limosus</name>
    <dbReference type="NCBI Taxonomy" id="3036128"/>
    <lineage>
        <taxon>Bacteria</taxon>
        <taxon>Pseudomonadati</taxon>
        <taxon>Pseudomonadota</taxon>
        <taxon>Betaproteobacteria</taxon>
        <taxon>Burkholderiales</taxon>
        <taxon>Comamonadaceae</taxon>
        <taxon>Diaphorobacter</taxon>
    </lineage>
</organism>
<evidence type="ECO:0000313" key="1">
    <source>
        <dbReference type="EMBL" id="WOO34001.1"/>
    </source>
</evidence>
<name>A0ABZ0J9B9_9BURK</name>
<protein>
    <submittedName>
        <fullName evidence="1">Uncharacterized protein</fullName>
    </submittedName>
</protein>
<dbReference type="Proteomes" id="UP001303211">
    <property type="component" value="Chromosome"/>
</dbReference>
<dbReference type="RefSeq" id="WP_317703330.1">
    <property type="nucleotide sequence ID" value="NZ_CP136921.1"/>
</dbReference>
<keyword evidence="2" id="KW-1185">Reference proteome</keyword>
<reference evidence="1 2" key="1">
    <citation type="submission" date="2023-03" db="EMBL/GenBank/DDBJ databases">
        <title>Diaphorobacter basophil sp. nov., isolated from a sewage-treatment plant.</title>
        <authorList>
            <person name="Yang K."/>
        </authorList>
    </citation>
    <scope>NUCLEOTIDE SEQUENCE [LARGE SCALE GENOMIC DNA]</scope>
    <source>
        <strain evidence="1 2">Y-1</strain>
    </source>
</reference>
<accession>A0ABZ0J9B9</accession>
<proteinExistence type="predicted"/>